<accession>A0ABP9XBD5</accession>
<protein>
    <submittedName>
        <fullName evidence="1">Uncharacterized protein</fullName>
    </submittedName>
</protein>
<proteinExistence type="predicted"/>
<reference evidence="1 2" key="1">
    <citation type="submission" date="2024-02" db="EMBL/GenBank/DDBJ databases">
        <title>Deinococcus aluminii NBRC 112889.</title>
        <authorList>
            <person name="Ichikawa N."/>
            <person name="Katano-Makiyama Y."/>
            <person name="Hidaka K."/>
        </authorList>
    </citation>
    <scope>NUCLEOTIDE SEQUENCE [LARGE SCALE GENOMIC DNA]</scope>
    <source>
        <strain evidence="1 2">NBRC 112889</strain>
    </source>
</reference>
<gene>
    <name evidence="1" type="ORF">Dalu01_00602</name>
</gene>
<keyword evidence="2" id="KW-1185">Reference proteome</keyword>
<evidence type="ECO:0000313" key="1">
    <source>
        <dbReference type="EMBL" id="GAA5532221.1"/>
    </source>
</evidence>
<dbReference type="EMBL" id="BAABRV010000001">
    <property type="protein sequence ID" value="GAA5532221.1"/>
    <property type="molecule type" value="Genomic_DNA"/>
</dbReference>
<name>A0ABP9XBD5_9DEIO</name>
<evidence type="ECO:0000313" key="2">
    <source>
        <dbReference type="Proteomes" id="UP001404956"/>
    </source>
</evidence>
<dbReference type="RefSeq" id="WP_345451109.1">
    <property type="nucleotide sequence ID" value="NZ_BAABRV010000001.1"/>
</dbReference>
<dbReference type="Proteomes" id="UP001404956">
    <property type="component" value="Unassembled WGS sequence"/>
</dbReference>
<organism evidence="1 2">
    <name type="scientific">Deinococcus aluminii</name>
    <dbReference type="NCBI Taxonomy" id="1656885"/>
    <lineage>
        <taxon>Bacteria</taxon>
        <taxon>Thermotogati</taxon>
        <taxon>Deinococcota</taxon>
        <taxon>Deinococci</taxon>
        <taxon>Deinococcales</taxon>
        <taxon>Deinococcaceae</taxon>
        <taxon>Deinococcus</taxon>
    </lineage>
</organism>
<comment type="caution">
    <text evidence="1">The sequence shown here is derived from an EMBL/GenBank/DDBJ whole genome shotgun (WGS) entry which is preliminary data.</text>
</comment>
<sequence>MTTFEECRQDLLERGGPPALRAYDRWLNRPGYQEVHALVHGFEHAYLGRITRDEMQEVRARSAHALGDVRTGEQRPEVEDAGPPFAYQHLFHLYIEQHQAVPTWQAFSGWLRRGAAREMFLRPLLEDIGFYAAERPERVRLGRAVQWRLGKFYYSAMRELDIQVRLREDHGLPLRYHLFADVLLRTDFWLGDDLVCVYFANPKYRDREAGRKPPAAAFLGQATPPFTIHHVGIERQGFGKFWLASDASIADLARRLGA</sequence>